<protein>
    <recommendedName>
        <fullName evidence="8">EGF-like domain-containing protein</fullName>
    </recommendedName>
</protein>
<feature type="non-terminal residue" evidence="9">
    <location>
        <position position="618"/>
    </location>
</feature>
<dbReference type="OrthoDB" id="283575at2759"/>
<name>A0A814JTX0_9BILA</name>
<dbReference type="Gene3D" id="2.10.25.10">
    <property type="entry name" value="Laminin"/>
    <property type="match status" value="2"/>
</dbReference>
<dbReference type="SMART" id="SM00181">
    <property type="entry name" value="EGF"/>
    <property type="match status" value="3"/>
</dbReference>
<sequence length="618" mass="69850">MVEIFLFLIGQVTLSQSQYFLIGEEEMKLAFWNNSKRFSERKNTDAILSLHYDVNTSKIYAGTKNKKIIEYSFTDKTYKNILSETEENEVSTVLKINTTHLASAYKENIAIIDIRDKSKRGIQKQKSLGKLRSMIIIKEKNVLVVGSDDKKSTFVYCLNQNKIISSKFLESSIYAIDSLSEEFIVNECYIDFVCLLGLNSSNDLIELKKTNLKGKIFGIEIVNEKFALLACERFLAVWNIEIDKVLIYTKGMKEYKLTFIKIFDNETFGVIHDNKEVDVWILSSLKFKETWNVNSKKVLSFEKVFFKNNNYRNLEINTKEGIFVDDFRTELSISTTITTTTTTTTTDSSTPLITNRITNTGTKSTVITTYSSTSLTTGIIIDTTTESTTTTTDSSTTTTDSSTPLIPEGITTTTTTSIAPTTDISTLLTTESTSKTTTTTTTTTTTEVITPTITENIMTLLKSNESFFYFDDKNLKKIVELITSKIDVNYCIQNCSNNGKCKVLDSLKYVCECNENYVGSTCQYKTLPCSSNPCLYNGTCENILLENSYKCECLKDKNQNEIYYGQNCEFKSNPCQNETCSNNGYCFDSENNAKCKCFSMFSGEKCEIKSKEIIVIEA</sequence>
<dbReference type="SUPFAM" id="SSF57196">
    <property type="entry name" value="EGF/Laminin"/>
    <property type="match status" value="3"/>
</dbReference>
<feature type="region of interest" description="Disordered" evidence="6">
    <location>
        <begin position="387"/>
        <end position="411"/>
    </location>
</feature>
<dbReference type="SUPFAM" id="SSF50978">
    <property type="entry name" value="WD40 repeat-like"/>
    <property type="match status" value="1"/>
</dbReference>
<keyword evidence="4 5" id="KW-1015">Disulfide bond</keyword>
<dbReference type="GO" id="GO:0032991">
    <property type="term" value="C:protein-containing complex"/>
    <property type="evidence" value="ECO:0007669"/>
    <property type="project" value="TreeGrafter"/>
</dbReference>
<dbReference type="GO" id="GO:0007157">
    <property type="term" value="P:heterophilic cell-cell adhesion via plasma membrane cell adhesion molecules"/>
    <property type="evidence" value="ECO:0007669"/>
    <property type="project" value="TreeGrafter"/>
</dbReference>
<dbReference type="GO" id="GO:0005509">
    <property type="term" value="F:calcium ion binding"/>
    <property type="evidence" value="ECO:0007669"/>
    <property type="project" value="InterPro"/>
</dbReference>
<dbReference type="PANTHER" id="PTHR24049">
    <property type="entry name" value="CRUMBS FAMILY MEMBER"/>
    <property type="match status" value="1"/>
</dbReference>
<keyword evidence="2 7" id="KW-0732">Signal</keyword>
<comment type="caution">
    <text evidence="9">The sequence shown here is derived from an EMBL/GenBank/DDBJ whole genome shotgun (WGS) entry which is preliminary data.</text>
</comment>
<dbReference type="GO" id="GO:0005886">
    <property type="term" value="C:plasma membrane"/>
    <property type="evidence" value="ECO:0007669"/>
    <property type="project" value="TreeGrafter"/>
</dbReference>
<dbReference type="PROSITE" id="PS00022">
    <property type="entry name" value="EGF_1"/>
    <property type="match status" value="2"/>
</dbReference>
<dbReference type="Pfam" id="PF00008">
    <property type="entry name" value="EGF"/>
    <property type="match status" value="1"/>
</dbReference>
<keyword evidence="1 5" id="KW-0245">EGF-like domain</keyword>
<evidence type="ECO:0000256" key="1">
    <source>
        <dbReference type="ARBA" id="ARBA00022536"/>
    </source>
</evidence>
<feature type="domain" description="EGF-like" evidence="8">
    <location>
        <begin position="525"/>
        <end position="569"/>
    </location>
</feature>
<dbReference type="InterPro" id="IPR000742">
    <property type="entry name" value="EGF"/>
</dbReference>
<reference evidence="9" key="1">
    <citation type="submission" date="2021-02" db="EMBL/GenBank/DDBJ databases">
        <authorList>
            <person name="Nowell W R."/>
        </authorList>
    </citation>
    <scope>NUCLEOTIDE SEQUENCE</scope>
    <source>
        <strain evidence="9">Ploen Becks lab</strain>
    </source>
</reference>
<dbReference type="PROSITE" id="PS50026">
    <property type="entry name" value="EGF_3"/>
    <property type="match status" value="3"/>
</dbReference>
<dbReference type="CDD" id="cd00054">
    <property type="entry name" value="EGF_CA"/>
    <property type="match status" value="2"/>
</dbReference>
<evidence type="ECO:0000313" key="10">
    <source>
        <dbReference type="Proteomes" id="UP000663879"/>
    </source>
</evidence>
<keyword evidence="3" id="KW-0677">Repeat</keyword>
<feature type="disulfide bond" evidence="5">
    <location>
        <begin position="513"/>
        <end position="522"/>
    </location>
</feature>
<dbReference type="InterPro" id="IPR051022">
    <property type="entry name" value="Notch_Cell-Fate_Det"/>
</dbReference>
<dbReference type="SMART" id="SM00179">
    <property type="entry name" value="EGF_CA"/>
    <property type="match status" value="3"/>
</dbReference>
<evidence type="ECO:0000313" key="9">
    <source>
        <dbReference type="EMBL" id="CAF1040129.1"/>
    </source>
</evidence>
<dbReference type="InterPro" id="IPR001881">
    <property type="entry name" value="EGF-like_Ca-bd_dom"/>
</dbReference>
<feature type="disulfide bond" evidence="5">
    <location>
        <begin position="491"/>
        <end position="501"/>
    </location>
</feature>
<feature type="disulfide bond" evidence="5">
    <location>
        <begin position="597"/>
        <end position="606"/>
    </location>
</feature>
<feature type="domain" description="EGF-like" evidence="8">
    <location>
        <begin position="571"/>
        <end position="607"/>
    </location>
</feature>
<dbReference type="EMBL" id="CAJNOC010005016">
    <property type="protein sequence ID" value="CAF1040129.1"/>
    <property type="molecule type" value="Genomic_DNA"/>
</dbReference>
<evidence type="ECO:0000259" key="8">
    <source>
        <dbReference type="PROSITE" id="PS50026"/>
    </source>
</evidence>
<dbReference type="PANTHER" id="PTHR24049:SF22">
    <property type="entry name" value="DROSOPHILA CRUMBS HOMOLOG"/>
    <property type="match status" value="1"/>
</dbReference>
<dbReference type="AlphaFoldDB" id="A0A814JTX0"/>
<keyword evidence="10" id="KW-1185">Reference proteome</keyword>
<comment type="caution">
    <text evidence="5">Lacks conserved residue(s) required for the propagation of feature annotation.</text>
</comment>
<evidence type="ECO:0000256" key="2">
    <source>
        <dbReference type="ARBA" id="ARBA00022729"/>
    </source>
</evidence>
<feature type="disulfide bond" evidence="5">
    <location>
        <begin position="534"/>
        <end position="551"/>
    </location>
</feature>
<feature type="domain" description="EGF-like" evidence="8">
    <location>
        <begin position="487"/>
        <end position="523"/>
    </location>
</feature>
<proteinExistence type="predicted"/>
<feature type="signal peptide" evidence="7">
    <location>
        <begin position="1"/>
        <end position="17"/>
    </location>
</feature>
<evidence type="ECO:0000256" key="4">
    <source>
        <dbReference type="ARBA" id="ARBA00023157"/>
    </source>
</evidence>
<organism evidence="9 10">
    <name type="scientific">Brachionus calyciflorus</name>
    <dbReference type="NCBI Taxonomy" id="104777"/>
    <lineage>
        <taxon>Eukaryota</taxon>
        <taxon>Metazoa</taxon>
        <taxon>Spiralia</taxon>
        <taxon>Gnathifera</taxon>
        <taxon>Rotifera</taxon>
        <taxon>Eurotatoria</taxon>
        <taxon>Monogononta</taxon>
        <taxon>Pseudotrocha</taxon>
        <taxon>Ploima</taxon>
        <taxon>Brachionidae</taxon>
        <taxon>Brachionus</taxon>
    </lineage>
</organism>
<dbReference type="Proteomes" id="UP000663879">
    <property type="component" value="Unassembled WGS sequence"/>
</dbReference>
<evidence type="ECO:0000256" key="5">
    <source>
        <dbReference type="PROSITE-ProRule" id="PRU00076"/>
    </source>
</evidence>
<feature type="chain" id="PRO_5032369110" description="EGF-like domain-containing protein" evidence="7">
    <location>
        <begin position="18"/>
        <end position="618"/>
    </location>
</feature>
<dbReference type="GO" id="GO:0045197">
    <property type="term" value="P:establishment or maintenance of epithelial cell apical/basal polarity"/>
    <property type="evidence" value="ECO:0007669"/>
    <property type="project" value="TreeGrafter"/>
</dbReference>
<evidence type="ECO:0000256" key="6">
    <source>
        <dbReference type="SAM" id="MobiDB-lite"/>
    </source>
</evidence>
<dbReference type="InterPro" id="IPR036322">
    <property type="entry name" value="WD40_repeat_dom_sf"/>
</dbReference>
<accession>A0A814JTX0</accession>
<evidence type="ECO:0000256" key="3">
    <source>
        <dbReference type="ARBA" id="ARBA00022737"/>
    </source>
</evidence>
<evidence type="ECO:0000256" key="7">
    <source>
        <dbReference type="SAM" id="SignalP"/>
    </source>
</evidence>
<gene>
    <name evidence="9" type="ORF">OXX778_LOCUS18307</name>
</gene>